<evidence type="ECO:0000313" key="13">
    <source>
        <dbReference type="Proteomes" id="UP000222788"/>
    </source>
</evidence>
<dbReference type="GO" id="GO:0016020">
    <property type="term" value="C:membrane"/>
    <property type="evidence" value="ECO:0007669"/>
    <property type="project" value="UniProtKB-SubCell"/>
</dbReference>
<evidence type="ECO:0000256" key="7">
    <source>
        <dbReference type="ARBA" id="ARBA00023136"/>
    </source>
</evidence>
<feature type="transmembrane region" description="Helical" evidence="9">
    <location>
        <begin position="46"/>
        <end position="65"/>
    </location>
</feature>
<comment type="subcellular location">
    <subcellularLocation>
        <location evidence="1">Membrane</location>
        <topology evidence="1">Multi-pass membrane protein</topology>
    </subcellularLocation>
</comment>
<dbReference type="NCBIfam" id="TIGR01297">
    <property type="entry name" value="CDF"/>
    <property type="match status" value="1"/>
</dbReference>
<accession>A0A2C5XMG3</accession>
<dbReference type="InterPro" id="IPR002524">
    <property type="entry name" value="Cation_efflux"/>
</dbReference>
<dbReference type="PANTHER" id="PTHR45820:SF5">
    <property type="entry name" value="DIFFUSION FACILITATOR FAMILY METAL ION TRANSPORTER, PUTATIVE-RELATED"/>
    <property type="match status" value="1"/>
</dbReference>
<feature type="transmembrane region" description="Helical" evidence="9">
    <location>
        <begin position="226"/>
        <end position="253"/>
    </location>
</feature>
<reference evidence="12 13" key="2">
    <citation type="journal article" date="2013" name="IMA Fungus">
        <title>IMA Genome-F 1: Ceratocystis fimbriata: Draft nuclear genome sequence for the plant pathogen, Ceratocystis fimbriata.</title>
        <authorList>
            <person name="Wilken P.M."/>
            <person name="Steenkamp E.T."/>
            <person name="Wingfield M.J."/>
            <person name="de Beer Z.W."/>
            <person name="Wingfield B.D."/>
        </authorList>
    </citation>
    <scope>NUCLEOTIDE SEQUENCE [LARGE SCALE GENOMIC DNA]</scope>
    <source>
        <strain evidence="12 13">CBS 114723</strain>
    </source>
</reference>
<keyword evidence="3" id="KW-0813">Transport</keyword>
<feature type="transmembrane region" description="Helical" evidence="9">
    <location>
        <begin position="265"/>
        <end position="283"/>
    </location>
</feature>
<evidence type="ECO:0000256" key="4">
    <source>
        <dbReference type="ARBA" id="ARBA00022692"/>
    </source>
</evidence>
<gene>
    <name evidence="12" type="primary">zhf1</name>
    <name evidence="12" type="ORF">CFIMG_000376RA</name>
</gene>
<keyword evidence="13" id="KW-1185">Reference proteome</keyword>
<dbReference type="Proteomes" id="UP000222788">
    <property type="component" value="Unassembled WGS sequence"/>
</dbReference>
<evidence type="ECO:0000259" key="10">
    <source>
        <dbReference type="Pfam" id="PF01545"/>
    </source>
</evidence>
<keyword evidence="4 9" id="KW-0812">Transmembrane</keyword>
<evidence type="ECO:0000259" key="11">
    <source>
        <dbReference type="Pfam" id="PF16916"/>
    </source>
</evidence>
<evidence type="ECO:0000256" key="6">
    <source>
        <dbReference type="ARBA" id="ARBA00022989"/>
    </source>
</evidence>
<dbReference type="OrthoDB" id="9944568at2759"/>
<dbReference type="PANTHER" id="PTHR45820">
    <property type="entry name" value="FI23527P1"/>
    <property type="match status" value="1"/>
</dbReference>
<evidence type="ECO:0000313" key="12">
    <source>
        <dbReference type="EMBL" id="PHH56242.1"/>
    </source>
</evidence>
<proteinExistence type="inferred from homology"/>
<name>A0A2C5XMG3_9PEZI</name>
<comment type="caution">
    <text evidence="12">The sequence shown here is derived from an EMBL/GenBank/DDBJ whole genome shotgun (WGS) entry which is preliminary data.</text>
</comment>
<dbReference type="STRING" id="1035309.A0A2C5XMG3"/>
<organism evidence="12 13">
    <name type="scientific">Ceratocystis fimbriata CBS 114723</name>
    <dbReference type="NCBI Taxonomy" id="1035309"/>
    <lineage>
        <taxon>Eukaryota</taxon>
        <taxon>Fungi</taxon>
        <taxon>Dikarya</taxon>
        <taxon>Ascomycota</taxon>
        <taxon>Pezizomycotina</taxon>
        <taxon>Sordariomycetes</taxon>
        <taxon>Hypocreomycetidae</taxon>
        <taxon>Microascales</taxon>
        <taxon>Ceratocystidaceae</taxon>
        <taxon>Ceratocystis</taxon>
    </lineage>
</organism>
<feature type="domain" description="Cation efflux protein transmembrane" evidence="10">
    <location>
        <begin position="15"/>
        <end position="291"/>
    </location>
</feature>
<sequence length="448" mass="49219">MAHKKQSLNAKKWRLIITITISFAFFLAELTIGLKTRSLALVADAFHYLNDVISFVVALVAVLISSNKSIPRGFSFGWLRAQVLGAFFNSAILIGLAVSILVQAIQRFINVEEVEDPMMVVIVGAVGLGLNMIMVAFLHDHSHGGHGHSHSHSHSHNHDQEHGHNHSHNIRCSQEIVRSDFYSNTDGHEQGLSTGRTSAGSETPLTNHHTHRHVDTKYLKSPTRDLGMLSILIHVIGDAINNIGVIISGAIIWKFHSPNRYYIDPAISVFISIMIMLTTLRVTMKSGRILMETAPEGIDLQDIKHDLEMIPGIKSVPELNVWRLDEEVVVASIHLVVSDLTITDFASKAKIVGECLSAYGIHSYTLQPELQPSYNDKLEISTSTAVVIPAPTVSIPPRISSTNAIIGATHSPASSLLESPKMVKVQLEDTQHTPALSNTKLEEQQKAE</sequence>
<dbReference type="InterPro" id="IPR027470">
    <property type="entry name" value="Cation_efflux_CTD"/>
</dbReference>
<evidence type="ECO:0000256" key="5">
    <source>
        <dbReference type="ARBA" id="ARBA00022833"/>
    </source>
</evidence>
<feature type="compositionally biased region" description="Basic residues" evidence="8">
    <location>
        <begin position="144"/>
        <end position="155"/>
    </location>
</feature>
<feature type="region of interest" description="Disordered" evidence="8">
    <location>
        <begin position="427"/>
        <end position="448"/>
    </location>
</feature>
<keyword evidence="7 9" id="KW-0472">Membrane</keyword>
<feature type="domain" description="Cation efflux protein cytoplasmic" evidence="11">
    <location>
        <begin position="295"/>
        <end position="367"/>
    </location>
</feature>
<dbReference type="Gene3D" id="1.20.1510.10">
    <property type="entry name" value="Cation efflux protein transmembrane domain"/>
    <property type="match status" value="1"/>
</dbReference>
<dbReference type="InterPro" id="IPR058533">
    <property type="entry name" value="Cation_efflux_TM"/>
</dbReference>
<dbReference type="Pfam" id="PF16916">
    <property type="entry name" value="ZT_dimer"/>
    <property type="match status" value="1"/>
</dbReference>
<evidence type="ECO:0000256" key="9">
    <source>
        <dbReference type="SAM" id="Phobius"/>
    </source>
</evidence>
<feature type="transmembrane region" description="Helical" evidence="9">
    <location>
        <begin position="86"/>
        <end position="106"/>
    </location>
</feature>
<dbReference type="GO" id="GO:0005385">
    <property type="term" value="F:zinc ion transmembrane transporter activity"/>
    <property type="evidence" value="ECO:0007669"/>
    <property type="project" value="TreeGrafter"/>
</dbReference>
<evidence type="ECO:0000256" key="3">
    <source>
        <dbReference type="ARBA" id="ARBA00022448"/>
    </source>
</evidence>
<dbReference type="InterPro" id="IPR027469">
    <property type="entry name" value="Cation_efflux_TMD_sf"/>
</dbReference>
<dbReference type="SUPFAM" id="SSF161111">
    <property type="entry name" value="Cation efflux protein transmembrane domain-like"/>
    <property type="match status" value="1"/>
</dbReference>
<evidence type="ECO:0000256" key="8">
    <source>
        <dbReference type="SAM" id="MobiDB-lite"/>
    </source>
</evidence>
<feature type="transmembrane region" description="Helical" evidence="9">
    <location>
        <begin position="12"/>
        <end position="34"/>
    </location>
</feature>
<feature type="region of interest" description="Disordered" evidence="8">
    <location>
        <begin position="187"/>
        <end position="213"/>
    </location>
</feature>
<dbReference type="GO" id="GO:0006882">
    <property type="term" value="P:intracellular zinc ion homeostasis"/>
    <property type="evidence" value="ECO:0007669"/>
    <property type="project" value="TreeGrafter"/>
</dbReference>
<protein>
    <submittedName>
        <fullName evidence="12">Zinc homeostasis factor 1</fullName>
    </submittedName>
</protein>
<dbReference type="EMBL" id="APWK03000001">
    <property type="protein sequence ID" value="PHH56242.1"/>
    <property type="molecule type" value="Genomic_DNA"/>
</dbReference>
<dbReference type="Pfam" id="PF01545">
    <property type="entry name" value="Cation_efflux"/>
    <property type="match status" value="1"/>
</dbReference>
<evidence type="ECO:0000256" key="1">
    <source>
        <dbReference type="ARBA" id="ARBA00004141"/>
    </source>
</evidence>
<dbReference type="AlphaFoldDB" id="A0A2C5XMG3"/>
<feature type="transmembrane region" description="Helical" evidence="9">
    <location>
        <begin position="118"/>
        <end position="138"/>
    </location>
</feature>
<feature type="region of interest" description="Disordered" evidence="8">
    <location>
        <begin position="144"/>
        <end position="168"/>
    </location>
</feature>
<feature type="compositionally biased region" description="Polar residues" evidence="8">
    <location>
        <begin position="187"/>
        <end position="207"/>
    </location>
</feature>
<reference evidence="12 13" key="1">
    <citation type="journal article" date="2013" name="Fungal Biol.">
        <title>Analysis of microsatellite markers in the genome of the plant pathogen Ceratocystis fimbriata.</title>
        <authorList>
            <person name="Simpson M.C."/>
            <person name="Wilken P.M."/>
            <person name="Coetzee M.P."/>
            <person name="Wingfield M.J."/>
            <person name="Wingfield B.D."/>
        </authorList>
    </citation>
    <scope>NUCLEOTIDE SEQUENCE [LARGE SCALE GENOMIC DNA]</scope>
    <source>
        <strain evidence="12 13">CBS 114723</strain>
    </source>
</reference>
<comment type="similarity">
    <text evidence="2">Belongs to the cation diffusion facilitator (CDF) transporter (TC 2.A.4) family. SLC30A subfamily.</text>
</comment>
<evidence type="ECO:0000256" key="2">
    <source>
        <dbReference type="ARBA" id="ARBA00008873"/>
    </source>
</evidence>
<keyword evidence="6 9" id="KW-1133">Transmembrane helix</keyword>
<keyword evidence="5" id="KW-0862">Zinc</keyword>